<dbReference type="NCBIfam" id="TIGR01440">
    <property type="entry name" value="TIGR01440 family protein"/>
    <property type="match status" value="1"/>
</dbReference>
<dbReference type="SUPFAM" id="SSF110710">
    <property type="entry name" value="TTHA0583/YokD-like"/>
    <property type="match status" value="1"/>
</dbReference>
<evidence type="ECO:0000256" key="1">
    <source>
        <dbReference type="HAMAP-Rule" id="MF_00800"/>
    </source>
</evidence>
<dbReference type="HAMAP" id="MF_00800">
    <property type="entry name" value="UPF0340"/>
    <property type="match status" value="1"/>
</dbReference>
<dbReference type="AlphaFoldDB" id="A0A1I2C1L1"/>
<dbReference type="OrthoDB" id="9803187at2"/>
<dbReference type="Gene3D" id="3.40.50.10360">
    <property type="entry name" value="Hypothetical protein TT1679"/>
    <property type="match status" value="1"/>
</dbReference>
<evidence type="ECO:0000313" key="3">
    <source>
        <dbReference type="Proteomes" id="UP000199516"/>
    </source>
</evidence>
<proteinExistence type="inferred from homology"/>
<dbReference type="Proteomes" id="UP000199516">
    <property type="component" value="Unassembled WGS sequence"/>
</dbReference>
<sequence length="185" mass="20395">MKEQVREWRSALQSCLETITSQVHLDENKMFIAGVSTSEIVGKRIGSAGSEEAAEALYQIFAKLRDETGVHLAFQCCEHLNRALVLERKTAQAFWLDEVTAIPHRKAGGAMASHAYQQFNDPVLVEHVKADAGIDIGDTMIGMHLKHVAVPLRGDVKEIGEAHVTMAKTRPKLVGGIRAHYPESK</sequence>
<dbReference type="RefSeq" id="WP_091659381.1">
    <property type="nucleotide sequence ID" value="NZ_FONT01000002.1"/>
</dbReference>
<dbReference type="STRING" id="930128.SAMN05192532_102596"/>
<protein>
    <recommendedName>
        <fullName evidence="1">UPF0340 protein SAMN05192532_102596</fullName>
    </recommendedName>
</protein>
<comment type="similarity">
    <text evidence="1">Belongs to the UPF0340 family.</text>
</comment>
<organism evidence="2 3">
    <name type="scientific">Alteribacillus iranensis</name>
    <dbReference type="NCBI Taxonomy" id="930128"/>
    <lineage>
        <taxon>Bacteria</taxon>
        <taxon>Bacillati</taxon>
        <taxon>Bacillota</taxon>
        <taxon>Bacilli</taxon>
        <taxon>Bacillales</taxon>
        <taxon>Bacillaceae</taxon>
        <taxon>Alteribacillus</taxon>
    </lineage>
</organism>
<dbReference type="EMBL" id="FONT01000002">
    <property type="protein sequence ID" value="SFE61470.1"/>
    <property type="molecule type" value="Genomic_DNA"/>
</dbReference>
<dbReference type="InterPro" id="IPR028345">
    <property type="entry name" value="Antibiotic_NAT-like"/>
</dbReference>
<dbReference type="InterPro" id="IPR006340">
    <property type="entry name" value="DUF436"/>
</dbReference>
<gene>
    <name evidence="2" type="ORF">SAMN05192532_102596</name>
</gene>
<reference evidence="2 3" key="1">
    <citation type="submission" date="2016-10" db="EMBL/GenBank/DDBJ databases">
        <authorList>
            <person name="de Groot N.N."/>
        </authorList>
    </citation>
    <scope>NUCLEOTIDE SEQUENCE [LARGE SCALE GENOMIC DNA]</scope>
    <source>
        <strain evidence="2 3">DSM 23995</strain>
    </source>
</reference>
<dbReference type="Pfam" id="PF04260">
    <property type="entry name" value="DUF436"/>
    <property type="match status" value="1"/>
</dbReference>
<name>A0A1I2C1L1_9BACI</name>
<evidence type="ECO:0000313" key="2">
    <source>
        <dbReference type="EMBL" id="SFE61470.1"/>
    </source>
</evidence>
<keyword evidence="3" id="KW-1185">Reference proteome</keyword>
<dbReference type="PIRSF" id="PIRSF007510">
    <property type="entry name" value="UCP007510"/>
    <property type="match status" value="1"/>
</dbReference>
<accession>A0A1I2C1L1</accession>